<evidence type="ECO:0000256" key="1">
    <source>
        <dbReference type="SAM" id="Phobius"/>
    </source>
</evidence>
<keyword evidence="1" id="KW-1133">Transmembrane helix</keyword>
<evidence type="ECO:0008006" key="4">
    <source>
        <dbReference type="Google" id="ProtNLM"/>
    </source>
</evidence>
<proteinExistence type="predicted"/>
<keyword evidence="1" id="KW-0472">Membrane</keyword>
<reference evidence="2 3" key="1">
    <citation type="submission" date="2023-01" db="EMBL/GenBank/DDBJ databases">
        <title>Novel diversity within Roseofilum (Cyanobacteria; Desertifilaceae) from marine benthic mats with descriptions of four novel species.</title>
        <authorList>
            <person name="Wang Y."/>
            <person name="Berthold D.E."/>
            <person name="Hu J."/>
            <person name="Lefler F.W."/>
            <person name="Laughinghouse H.D. IV."/>
        </authorList>
    </citation>
    <scope>NUCLEOTIDE SEQUENCE [LARGE SCALE GENOMIC DNA]</scope>
    <source>
        <strain evidence="2 3">BLCC-M154</strain>
    </source>
</reference>
<name>A0ABT7ARR2_9CYAN</name>
<keyword evidence="1" id="KW-0812">Transmembrane</keyword>
<protein>
    <recommendedName>
        <fullName evidence="4">SGNH/GDSL hydrolase family protein</fullName>
    </recommendedName>
</protein>
<gene>
    <name evidence="2" type="ORF">PMG71_09160</name>
</gene>
<evidence type="ECO:0000313" key="3">
    <source>
        <dbReference type="Proteomes" id="UP001235303"/>
    </source>
</evidence>
<dbReference type="RefSeq" id="WP_283753351.1">
    <property type="nucleotide sequence ID" value="NZ_JAQOSP010000063.1"/>
</dbReference>
<keyword evidence="3" id="KW-1185">Reference proteome</keyword>
<dbReference type="Proteomes" id="UP001235303">
    <property type="component" value="Unassembled WGS sequence"/>
</dbReference>
<organism evidence="2 3">
    <name type="scientific">Roseofilum acuticapitatum BLCC-M154</name>
    <dbReference type="NCBI Taxonomy" id="3022444"/>
    <lineage>
        <taxon>Bacteria</taxon>
        <taxon>Bacillati</taxon>
        <taxon>Cyanobacteriota</taxon>
        <taxon>Cyanophyceae</taxon>
        <taxon>Desertifilales</taxon>
        <taxon>Desertifilaceae</taxon>
        <taxon>Roseofilum</taxon>
        <taxon>Roseofilum acuticapitatum</taxon>
    </lineage>
</organism>
<accession>A0ABT7ARR2</accession>
<feature type="transmembrane region" description="Helical" evidence="1">
    <location>
        <begin position="20"/>
        <end position="39"/>
    </location>
</feature>
<evidence type="ECO:0000313" key="2">
    <source>
        <dbReference type="EMBL" id="MDJ1169593.1"/>
    </source>
</evidence>
<sequence length="300" mass="34122">MRLSIFNSKVRKINFVGQCLLLCFTVMIGYQVLIFSGLISPSEGIHQAQSNFIKAEEYVYTPMSHAQMVLVGSSLTANLDPKMIGSDVFNLAMRGGCTQTGLEIVRKKSSKPKIILVEVNETIQRELDVYLIDSLYNPFLYFMRSHFPMFKQEYRPVSVLVDSLRKWSQGNQESGTAPDSPLRLQEIERVKKQFSNPLSDETKALIIEQAQVIKNQLLAISSQESRIVLFNVPGEPGLETTVKKQEIEELIETLFPSDRFEWLPNPQREWKTSDGVHLTQGDAQEYAVYLREQLLDPISG</sequence>
<dbReference type="EMBL" id="JAQOSP010000063">
    <property type="protein sequence ID" value="MDJ1169593.1"/>
    <property type="molecule type" value="Genomic_DNA"/>
</dbReference>
<comment type="caution">
    <text evidence="2">The sequence shown here is derived from an EMBL/GenBank/DDBJ whole genome shotgun (WGS) entry which is preliminary data.</text>
</comment>